<evidence type="ECO:0000256" key="1">
    <source>
        <dbReference type="SAM" id="Phobius"/>
    </source>
</evidence>
<keyword evidence="3" id="KW-1185">Reference proteome</keyword>
<reference evidence="2 3" key="1">
    <citation type="submission" date="2016-11" db="EMBL/GenBank/DDBJ databases">
        <title>The macronuclear genome of Stentor coeruleus: a giant cell with tiny introns.</title>
        <authorList>
            <person name="Slabodnick M."/>
            <person name="Ruby J.G."/>
            <person name="Reiff S.B."/>
            <person name="Swart E.C."/>
            <person name="Gosai S."/>
            <person name="Prabakaran S."/>
            <person name="Witkowska E."/>
            <person name="Larue G.E."/>
            <person name="Fisher S."/>
            <person name="Freeman R.M."/>
            <person name="Gunawardena J."/>
            <person name="Chu W."/>
            <person name="Stover N.A."/>
            <person name="Gregory B.D."/>
            <person name="Nowacki M."/>
            <person name="Derisi J."/>
            <person name="Roy S.W."/>
            <person name="Marshall W.F."/>
            <person name="Sood P."/>
        </authorList>
    </citation>
    <scope>NUCLEOTIDE SEQUENCE [LARGE SCALE GENOMIC DNA]</scope>
    <source>
        <strain evidence="2">WM001</strain>
    </source>
</reference>
<keyword evidence="1" id="KW-0812">Transmembrane</keyword>
<feature type="transmembrane region" description="Helical" evidence="1">
    <location>
        <begin position="39"/>
        <end position="58"/>
    </location>
</feature>
<name>A0A1R2B7Y6_9CILI</name>
<accession>A0A1R2B7Y6</accession>
<dbReference type="AlphaFoldDB" id="A0A1R2B7Y6"/>
<proteinExistence type="predicted"/>
<feature type="transmembrane region" description="Helical" evidence="1">
    <location>
        <begin position="117"/>
        <end position="139"/>
    </location>
</feature>
<keyword evidence="1" id="KW-0472">Membrane</keyword>
<feature type="transmembrane region" description="Helical" evidence="1">
    <location>
        <begin position="79"/>
        <end position="97"/>
    </location>
</feature>
<dbReference type="Proteomes" id="UP000187209">
    <property type="component" value="Unassembled WGS sequence"/>
</dbReference>
<sequence>MQSRLLEYDATRHGFKVFILAAALIIRVVAISVTIGISALILFFQIVLIIMCVVLGIISLSLKSSLAKNANSLRRCVKICLLAWFVIGVVCTVLQILELVNAPFRRQGPLSGVLFSWIALLIIGMMFLAIFSKTLSFYIRALEYYKSGKNEHMVYDNPYFYSQNGFPNQPIPNTQFINPSPYVASEPLYFPPAGNASNQIYGNGTTQFGNSPANPTF</sequence>
<gene>
    <name evidence="2" type="ORF">SteCoe_28550</name>
</gene>
<dbReference type="EMBL" id="MPUH01000865">
    <property type="protein sequence ID" value="OMJ72887.1"/>
    <property type="molecule type" value="Genomic_DNA"/>
</dbReference>
<evidence type="ECO:0000313" key="2">
    <source>
        <dbReference type="EMBL" id="OMJ72887.1"/>
    </source>
</evidence>
<organism evidence="2 3">
    <name type="scientific">Stentor coeruleus</name>
    <dbReference type="NCBI Taxonomy" id="5963"/>
    <lineage>
        <taxon>Eukaryota</taxon>
        <taxon>Sar</taxon>
        <taxon>Alveolata</taxon>
        <taxon>Ciliophora</taxon>
        <taxon>Postciliodesmatophora</taxon>
        <taxon>Heterotrichea</taxon>
        <taxon>Heterotrichida</taxon>
        <taxon>Stentoridae</taxon>
        <taxon>Stentor</taxon>
    </lineage>
</organism>
<feature type="transmembrane region" description="Helical" evidence="1">
    <location>
        <begin position="14"/>
        <end position="33"/>
    </location>
</feature>
<evidence type="ECO:0000313" key="3">
    <source>
        <dbReference type="Proteomes" id="UP000187209"/>
    </source>
</evidence>
<comment type="caution">
    <text evidence="2">The sequence shown here is derived from an EMBL/GenBank/DDBJ whole genome shotgun (WGS) entry which is preliminary data.</text>
</comment>
<keyword evidence="1" id="KW-1133">Transmembrane helix</keyword>
<protein>
    <submittedName>
        <fullName evidence="2">Uncharacterized protein</fullName>
    </submittedName>
</protein>